<feature type="compositionally biased region" description="Polar residues" evidence="1">
    <location>
        <begin position="389"/>
        <end position="432"/>
    </location>
</feature>
<feature type="region of interest" description="Disordered" evidence="1">
    <location>
        <begin position="389"/>
        <end position="443"/>
    </location>
</feature>
<accession>A0ABR0LQB7</accession>
<feature type="region of interest" description="Disordered" evidence="1">
    <location>
        <begin position="740"/>
        <end position="780"/>
    </location>
</feature>
<gene>
    <name evidence="3" type="ORF">LTR16_003395</name>
</gene>
<proteinExistence type="predicted"/>
<dbReference type="InterPro" id="IPR007275">
    <property type="entry name" value="YTH_domain"/>
</dbReference>
<sequence length="780" mass="85644">ANDDTDGQELVLEKSYADMRSYAERHFGGSPPENPHTEDQLFKSYKAGPQRKAATAFELRFPGPAPTLNRRVLEPASRLKLQSVEDLEQNVDHHFDPKKPGDTASLAGASSVSAQEAEITWSTPSTSGKVGFPSDAESPLTSCYPEHTVPSSDVKPPIWEERRHGRAFKIRFLAGEPWEETFSGAMDMLSGLNPSIWQMPLGSRVINMKAETEENIRRSLQSGIWSSPGPVNTRIRKIWDERPSSKDKIFLLFSITGRLVVILNQTRHKVLIKRSKKYCGVAEMKGPFNPDAISDFWDNGQVMKGLESGICATQREMANNPPSSIPLTWIFCKNVPFHLFRGITHGSTGDNVANMWNGMMWVTPAYIYAEAPHLDNVLTRWSEWFQDSTRLGSDPRSPSNNRRGYSQASLPATSSFSRSQRGAGNSRFSGNVSPLAHRGHNINSSLYETPSRFQGRFGRPNPSTAHGYGPPPAMGNMTPAPVNSSSQFATFPTTYPSPAGNWPPTGPPYIEPLQYQQPIMPFPNIPQGRRVGATQHTYNNNDRDFPHGRRADETRLGFRRSLGTLNARRTADNRGDFGNYQFAPGPYTGGYGFSSHPSVPSFRNTQTWPNDQYGRTVQGGNTDFTPSQFNVSSSYAGLQFPHLPPGTFAHVDSSIDTGQHEKKRVEALEAQLKAVTHRLNLVEGFAQVQLGQAASVPTFGQTVGPSTPPPGDQTRPPTTIRSSAAFSCDAPVFEPAKSTITETSRDIASAGSPTLTQAKFDSSTEVTDRGGVLLPDGSSN</sequence>
<evidence type="ECO:0000313" key="4">
    <source>
        <dbReference type="Proteomes" id="UP001357485"/>
    </source>
</evidence>
<evidence type="ECO:0000313" key="3">
    <source>
        <dbReference type="EMBL" id="KAK5201230.1"/>
    </source>
</evidence>
<dbReference type="Proteomes" id="UP001357485">
    <property type="component" value="Unassembled WGS sequence"/>
</dbReference>
<dbReference type="PROSITE" id="PS50882">
    <property type="entry name" value="YTH"/>
    <property type="match status" value="1"/>
</dbReference>
<feature type="non-terminal residue" evidence="3">
    <location>
        <position position="1"/>
    </location>
</feature>
<dbReference type="Gene3D" id="3.10.590.10">
    <property type="entry name" value="ph1033 like domains"/>
    <property type="match status" value="1"/>
</dbReference>
<dbReference type="EMBL" id="JAVRRA010016765">
    <property type="protein sequence ID" value="KAK5201230.1"/>
    <property type="molecule type" value="Genomic_DNA"/>
</dbReference>
<dbReference type="InterPro" id="IPR045168">
    <property type="entry name" value="YTH_prot"/>
</dbReference>
<feature type="compositionally biased region" description="Polar residues" evidence="1">
    <location>
        <begin position="751"/>
        <end position="765"/>
    </location>
</feature>
<feature type="domain" description="YTH" evidence="2">
    <location>
        <begin position="203"/>
        <end position="374"/>
    </location>
</feature>
<evidence type="ECO:0000256" key="1">
    <source>
        <dbReference type="SAM" id="MobiDB-lite"/>
    </source>
</evidence>
<reference evidence="3 4" key="1">
    <citation type="submission" date="2023-08" db="EMBL/GenBank/DDBJ databases">
        <title>Black Yeasts Isolated from many extreme environments.</title>
        <authorList>
            <person name="Coleine C."/>
            <person name="Stajich J.E."/>
            <person name="Selbmann L."/>
        </authorList>
    </citation>
    <scope>NUCLEOTIDE SEQUENCE [LARGE SCALE GENOMIC DNA]</scope>
    <source>
        <strain evidence="3 4">CCFEE 536</strain>
    </source>
</reference>
<dbReference type="PANTHER" id="PTHR12357">
    <property type="entry name" value="YTH YT521-B HOMOLOGY DOMAIN-CONTAINING"/>
    <property type="match status" value="1"/>
</dbReference>
<dbReference type="CDD" id="cd21134">
    <property type="entry name" value="YTH"/>
    <property type="match status" value="1"/>
</dbReference>
<evidence type="ECO:0000259" key="2">
    <source>
        <dbReference type="PROSITE" id="PS50882"/>
    </source>
</evidence>
<name>A0ABR0LQB7_9PEZI</name>
<organism evidence="3 4">
    <name type="scientific">Cryomyces antarcticus</name>
    <dbReference type="NCBI Taxonomy" id="329879"/>
    <lineage>
        <taxon>Eukaryota</taxon>
        <taxon>Fungi</taxon>
        <taxon>Dikarya</taxon>
        <taxon>Ascomycota</taxon>
        <taxon>Pezizomycotina</taxon>
        <taxon>Dothideomycetes</taxon>
        <taxon>Dothideomycetes incertae sedis</taxon>
        <taxon>Cryomyces</taxon>
    </lineage>
</organism>
<dbReference type="Pfam" id="PF04146">
    <property type="entry name" value="YTH"/>
    <property type="match status" value="2"/>
</dbReference>
<dbReference type="PANTHER" id="PTHR12357:SF89">
    <property type="entry name" value="YTH DOMAIN-CONTAINING FAMILY PROTEIN"/>
    <property type="match status" value="1"/>
</dbReference>
<comment type="caution">
    <text evidence="3">The sequence shown here is derived from an EMBL/GenBank/DDBJ whole genome shotgun (WGS) entry which is preliminary data.</text>
</comment>
<feature type="region of interest" description="Disordered" evidence="1">
    <location>
        <begin position="699"/>
        <end position="718"/>
    </location>
</feature>
<protein>
    <recommendedName>
        <fullName evidence="2">YTH domain-containing protein</fullName>
    </recommendedName>
</protein>
<keyword evidence="4" id="KW-1185">Reference proteome</keyword>